<dbReference type="CDD" id="cd06548">
    <property type="entry name" value="GH18_chitinase"/>
    <property type="match status" value="1"/>
</dbReference>
<dbReference type="PANTHER" id="PTHR11177:SF384">
    <property type="entry name" value="CHITINASE"/>
    <property type="match status" value="1"/>
</dbReference>
<dbReference type="SMART" id="SM00636">
    <property type="entry name" value="Glyco_18"/>
    <property type="match status" value="1"/>
</dbReference>
<sequence>MSAAKKVAVIATSTRTPRIGTKVAELVKDTITTDATTNGIDLNLVEVSSFRLPVFDEQIIPAQVPAAGDFAHEHSKAWSREIAKYDAYIIVVPEYNYGLPGGTKNAIDYLYNEWIGKPIAVVSYGIMGGNSASAQAQKTLEGMKLRVAPTRPALAFAGGAGPDLVAAMGHGEIGEESRKKWEGESESILKAFAQVHLPFSHQPQPKASSNVETKDVADRRSVSATDVYVTDWNYLVNATVGTPPQDISLRVSVQAEHTWVPNAKYCDYYNHSDYYDSSSTRSAYYLDSYSCKYGAFQSNESSTYVNPGTEDFSTRYSVGRAKGEWISDTIGVAGSQISKMIMGYVQSADVLIGVLGLGFNTTGSAQSTASPSSTSNYPTVPERLVQDGLISSPAYSLWLDDSSATSGNLLLGAIDTSKFEGPLLRFSVRTTGSWSTSRRFDTFITSFNGSKSDTDDLQPLGESLRQQTDAYDTSNLVLLSPDAALSVLPNDIALDLWALAGASWNDDLGYAIIPCTENTTTGRLAVQLYGSEGPVLNVALADLVVSQDVWSHSEWSWETESASEYCLFGVQSENSTSTYTSASYPYSLGNTFLKHSYMVFDLINEEIGFAKTKFSSTQTEDLIPFSSHGAQIPASTSVRPDWCSSTSSQCRTGDSGSGSGGGSYDGGTTYLGDGYYPGHLPLEANLAIGLSVGVFCTMVMGLSIWAIRRGRRIRKAQKELAEKQADVEPGGETQVGAADGNAGNLAQEALHPQHPPAAVTRDPSVTNAAAEQRATGTVGTAKAIYGRNYQPQNLPASQITNVLYAFMNLRATGEVYTADTYADLEKHYPTDSWNDVGTNAYGCVKQLYLLKKANRRMKVMLSIGGWTWSTNFPAAASTPEGRALFAQSSVKLMKDWGFDGIDIDWEYPADATEAANMVLLLQAVRSELDSYAAQYTPGYHYLLTIASPAGPSHYNVMNLKAISDVIDAFNLMAYDYAGSWDANSGHQANLYPNPSNPSSTPFSTDAAVNDYLAAGVPAAKIVLGMPIYGRSFEQTNGIGQPFTGIGSGSWENGVWDYKALPRAGATELYDATAVASYSYDPAAKELISYDTPAVVRTKVSYLTGKGLGGSMFWEASGDRTDSGSLLATSFNALGGASTQDQSLNQLSYPNSQYDNIRAGVPGG</sequence>
<dbReference type="RefSeq" id="XP_060310839.1">
    <property type="nucleotide sequence ID" value="XM_060459037.1"/>
</dbReference>
<keyword evidence="6" id="KW-0964">Secreted</keyword>
<evidence type="ECO:0000259" key="18">
    <source>
        <dbReference type="PROSITE" id="PS51910"/>
    </source>
</evidence>
<dbReference type="InterPro" id="IPR001223">
    <property type="entry name" value="Glyco_hydro18_cat"/>
</dbReference>
<dbReference type="EC" id="3.2.1.14" evidence="5"/>
<keyword evidence="20" id="KW-1185">Reference proteome</keyword>
<keyword evidence="12" id="KW-0624">Polysaccharide degradation</keyword>
<keyword evidence="13" id="KW-1015">Disulfide bond</keyword>
<dbReference type="SUPFAM" id="SSF51445">
    <property type="entry name" value="(Trans)glycosidases"/>
    <property type="match status" value="1"/>
</dbReference>
<comment type="similarity">
    <text evidence="4">Belongs to the glycosyl hydrolase 18 family. Chitinase class V subfamily.</text>
</comment>
<evidence type="ECO:0000256" key="13">
    <source>
        <dbReference type="PIRSR" id="PIRSR601461-2"/>
    </source>
</evidence>
<evidence type="ECO:0000256" key="11">
    <source>
        <dbReference type="ARBA" id="ARBA00023295"/>
    </source>
</evidence>
<dbReference type="InterPro" id="IPR029070">
    <property type="entry name" value="Chitinase_insertion_sf"/>
</dbReference>
<evidence type="ECO:0000256" key="12">
    <source>
        <dbReference type="ARBA" id="ARBA00023326"/>
    </source>
</evidence>
<evidence type="ECO:0000256" key="1">
    <source>
        <dbReference type="ARBA" id="ARBA00000822"/>
    </source>
</evidence>
<feature type="compositionally biased region" description="Polar residues" evidence="15">
    <location>
        <begin position="763"/>
        <end position="773"/>
    </location>
</feature>
<evidence type="ECO:0000256" key="14">
    <source>
        <dbReference type="RuleBase" id="RU000489"/>
    </source>
</evidence>
<protein>
    <recommendedName>
        <fullName evidence="5">chitinase</fullName>
        <ecNumber evidence="5">3.2.1.14</ecNumber>
    </recommendedName>
</protein>
<keyword evidence="16" id="KW-1133">Transmembrane helix</keyword>
<dbReference type="InterPro" id="IPR021109">
    <property type="entry name" value="Peptidase_aspartic_dom_sf"/>
</dbReference>
<dbReference type="PROSITE" id="PS01095">
    <property type="entry name" value="GH18_1"/>
    <property type="match status" value="1"/>
</dbReference>
<dbReference type="PANTHER" id="PTHR11177">
    <property type="entry name" value="CHITINASE"/>
    <property type="match status" value="1"/>
</dbReference>
<dbReference type="GeneID" id="85342584"/>
<dbReference type="InterPro" id="IPR011583">
    <property type="entry name" value="Chitinase_II/V-like_cat"/>
</dbReference>
<evidence type="ECO:0000256" key="8">
    <source>
        <dbReference type="ARBA" id="ARBA00022801"/>
    </source>
</evidence>
<gene>
    <name evidence="19" type="ORF">CCOS01_10884</name>
</gene>
<dbReference type="AlphaFoldDB" id="A0AAI9YRQ6"/>
<dbReference type="EMBL" id="MOOE01000011">
    <property type="protein sequence ID" value="KAK1520765.1"/>
    <property type="molecule type" value="Genomic_DNA"/>
</dbReference>
<dbReference type="Gene3D" id="3.10.50.10">
    <property type="match status" value="1"/>
</dbReference>
<accession>A0AAI9YRQ6</accession>
<keyword evidence="16" id="KW-0812">Transmembrane</keyword>
<dbReference type="GO" id="GO:0000272">
    <property type="term" value="P:polysaccharide catabolic process"/>
    <property type="evidence" value="ECO:0007669"/>
    <property type="project" value="UniProtKB-KW"/>
</dbReference>
<dbReference type="GO" id="GO:0005576">
    <property type="term" value="C:extracellular region"/>
    <property type="evidence" value="ECO:0007669"/>
    <property type="project" value="UniProtKB-SubCell"/>
</dbReference>
<evidence type="ECO:0000256" key="5">
    <source>
        <dbReference type="ARBA" id="ARBA00012729"/>
    </source>
</evidence>
<dbReference type="InterPro" id="IPR005025">
    <property type="entry name" value="FMN_Rdtase-like_dom"/>
</dbReference>
<evidence type="ECO:0000256" key="10">
    <source>
        <dbReference type="ARBA" id="ARBA00023277"/>
    </source>
</evidence>
<keyword evidence="7" id="KW-0732">Signal</keyword>
<evidence type="ECO:0000313" key="20">
    <source>
        <dbReference type="Proteomes" id="UP001240678"/>
    </source>
</evidence>
<evidence type="ECO:0000256" key="6">
    <source>
        <dbReference type="ARBA" id="ARBA00022525"/>
    </source>
</evidence>
<dbReference type="GO" id="GO:0004190">
    <property type="term" value="F:aspartic-type endopeptidase activity"/>
    <property type="evidence" value="ECO:0007669"/>
    <property type="project" value="InterPro"/>
</dbReference>
<comment type="subcellular location">
    <subcellularLocation>
        <location evidence="2">Secreted</location>
    </subcellularLocation>
</comment>
<keyword evidence="16" id="KW-0472">Membrane</keyword>
<dbReference type="Proteomes" id="UP001240678">
    <property type="component" value="Unassembled WGS sequence"/>
</dbReference>
<keyword evidence="11 14" id="KW-0326">Glycosidase</keyword>
<dbReference type="GO" id="GO:0008843">
    <property type="term" value="F:endochitinase activity"/>
    <property type="evidence" value="ECO:0007669"/>
    <property type="project" value="UniProtKB-EC"/>
</dbReference>
<dbReference type="FunFam" id="3.10.50.10:FF:000005">
    <property type="entry name" value="Endochitinase B1"/>
    <property type="match status" value="1"/>
</dbReference>
<name>A0AAI9YRQ6_9PEZI</name>
<dbReference type="SUPFAM" id="SSF52218">
    <property type="entry name" value="Flavoproteins"/>
    <property type="match status" value="1"/>
</dbReference>
<dbReference type="Pfam" id="PF00704">
    <property type="entry name" value="Glyco_hydro_18"/>
    <property type="match status" value="1"/>
</dbReference>
<organism evidence="19 20">
    <name type="scientific">Colletotrichum costaricense</name>
    <dbReference type="NCBI Taxonomy" id="1209916"/>
    <lineage>
        <taxon>Eukaryota</taxon>
        <taxon>Fungi</taxon>
        <taxon>Dikarya</taxon>
        <taxon>Ascomycota</taxon>
        <taxon>Pezizomycotina</taxon>
        <taxon>Sordariomycetes</taxon>
        <taxon>Hypocreomycetidae</taxon>
        <taxon>Glomerellales</taxon>
        <taxon>Glomerellaceae</taxon>
        <taxon>Colletotrichum</taxon>
        <taxon>Colletotrichum acutatum species complex</taxon>
    </lineage>
</organism>
<evidence type="ECO:0000259" key="17">
    <source>
        <dbReference type="PROSITE" id="PS51767"/>
    </source>
</evidence>
<keyword evidence="9" id="KW-0146">Chitin degradation</keyword>
<evidence type="ECO:0000256" key="15">
    <source>
        <dbReference type="SAM" id="MobiDB-lite"/>
    </source>
</evidence>
<feature type="region of interest" description="Disordered" evidence="15">
    <location>
        <begin position="754"/>
        <end position="773"/>
    </location>
</feature>
<reference evidence="19 20" key="1">
    <citation type="submission" date="2016-10" db="EMBL/GenBank/DDBJ databases">
        <title>The genome sequence of Colletotrichum fioriniae PJ7.</title>
        <authorList>
            <person name="Baroncelli R."/>
        </authorList>
    </citation>
    <scope>NUCLEOTIDE SEQUENCE [LARGE SCALE GENOMIC DNA]</scope>
    <source>
        <strain evidence="19 20">IMI 309622</strain>
    </source>
</reference>
<keyword evidence="10" id="KW-0119">Carbohydrate metabolism</keyword>
<feature type="domain" description="GH18" evidence="18">
    <location>
        <begin position="772"/>
        <end position="1136"/>
    </location>
</feature>
<dbReference type="Gene3D" id="2.40.70.10">
    <property type="entry name" value="Acid Proteases"/>
    <property type="match status" value="2"/>
</dbReference>
<dbReference type="GO" id="GO:0008061">
    <property type="term" value="F:chitin binding"/>
    <property type="evidence" value="ECO:0007669"/>
    <property type="project" value="InterPro"/>
</dbReference>
<dbReference type="PRINTS" id="PR00792">
    <property type="entry name" value="PEPSIN"/>
</dbReference>
<dbReference type="GO" id="GO:0016491">
    <property type="term" value="F:oxidoreductase activity"/>
    <property type="evidence" value="ECO:0007669"/>
    <property type="project" value="InterPro"/>
</dbReference>
<evidence type="ECO:0000256" key="4">
    <source>
        <dbReference type="ARBA" id="ARBA00008682"/>
    </source>
</evidence>
<dbReference type="InterPro" id="IPR017853">
    <property type="entry name" value="GH"/>
</dbReference>
<feature type="domain" description="Peptidase A1" evidence="17">
    <location>
        <begin position="234"/>
        <end position="610"/>
    </location>
</feature>
<dbReference type="InterPro" id="IPR029039">
    <property type="entry name" value="Flavoprotein-like_sf"/>
</dbReference>
<evidence type="ECO:0000256" key="7">
    <source>
        <dbReference type="ARBA" id="ARBA00022729"/>
    </source>
</evidence>
<dbReference type="Pfam" id="PF03358">
    <property type="entry name" value="FMN_red"/>
    <property type="match status" value="1"/>
</dbReference>
<dbReference type="GO" id="GO:0006508">
    <property type="term" value="P:proteolysis"/>
    <property type="evidence" value="ECO:0007669"/>
    <property type="project" value="InterPro"/>
</dbReference>
<dbReference type="GO" id="GO:0006032">
    <property type="term" value="P:chitin catabolic process"/>
    <property type="evidence" value="ECO:0007669"/>
    <property type="project" value="UniProtKB-KW"/>
</dbReference>
<evidence type="ECO:0000256" key="16">
    <source>
        <dbReference type="SAM" id="Phobius"/>
    </source>
</evidence>
<dbReference type="FunFam" id="3.20.20.80:FF:000075">
    <property type="entry name" value="Sporulation-specific chitinase"/>
    <property type="match status" value="1"/>
</dbReference>
<dbReference type="PROSITE" id="PS51910">
    <property type="entry name" value="GH18_2"/>
    <property type="match status" value="1"/>
</dbReference>
<dbReference type="Gene3D" id="3.40.50.360">
    <property type="match status" value="1"/>
</dbReference>
<comment type="catalytic activity">
    <reaction evidence="1">
        <text>Random endo-hydrolysis of N-acetyl-beta-D-glucosaminide (1-&gt;4)-beta-linkages in chitin and chitodextrins.</text>
        <dbReference type="EC" id="3.2.1.14"/>
    </reaction>
</comment>
<dbReference type="InterPro" id="IPR033121">
    <property type="entry name" value="PEPTIDASE_A1"/>
</dbReference>
<feature type="transmembrane region" description="Helical" evidence="16">
    <location>
        <begin position="686"/>
        <end position="707"/>
    </location>
</feature>
<dbReference type="Gene3D" id="3.20.20.80">
    <property type="entry name" value="Glycosidases"/>
    <property type="match status" value="1"/>
</dbReference>
<dbReference type="InterPro" id="IPR001579">
    <property type="entry name" value="Glyco_hydro_18_chit_AS"/>
</dbReference>
<dbReference type="SUPFAM" id="SSF54556">
    <property type="entry name" value="Chitinase insertion domain"/>
    <property type="match status" value="1"/>
</dbReference>
<proteinExistence type="inferred from homology"/>
<dbReference type="Pfam" id="PF00026">
    <property type="entry name" value="Asp"/>
    <property type="match status" value="1"/>
</dbReference>
<evidence type="ECO:0000256" key="3">
    <source>
        <dbReference type="ARBA" id="ARBA00007447"/>
    </source>
</evidence>
<evidence type="ECO:0000313" key="19">
    <source>
        <dbReference type="EMBL" id="KAK1520765.1"/>
    </source>
</evidence>
<evidence type="ECO:0000256" key="9">
    <source>
        <dbReference type="ARBA" id="ARBA00023024"/>
    </source>
</evidence>
<keyword evidence="8 14" id="KW-0378">Hydrolase</keyword>
<dbReference type="InterPro" id="IPR001461">
    <property type="entry name" value="Aspartic_peptidase_A1"/>
</dbReference>
<dbReference type="SUPFAM" id="SSF50630">
    <property type="entry name" value="Acid proteases"/>
    <property type="match status" value="1"/>
</dbReference>
<dbReference type="InterPro" id="IPR050314">
    <property type="entry name" value="Glycosyl_Hydrlase_18"/>
</dbReference>
<comment type="caution">
    <text evidence="19">The sequence shown here is derived from an EMBL/GenBank/DDBJ whole genome shotgun (WGS) entry which is preliminary data.</text>
</comment>
<feature type="disulfide bond" evidence="13">
    <location>
        <begin position="515"/>
        <end position="566"/>
    </location>
</feature>
<evidence type="ECO:0000256" key="2">
    <source>
        <dbReference type="ARBA" id="ARBA00004613"/>
    </source>
</evidence>
<dbReference type="PROSITE" id="PS51767">
    <property type="entry name" value="PEPTIDASE_A1"/>
    <property type="match status" value="1"/>
</dbReference>
<comment type="similarity">
    <text evidence="3">Belongs to the peptidase A1 family.</text>
</comment>